<dbReference type="Proteomes" id="UP000001169">
    <property type="component" value="Chromosome I"/>
</dbReference>
<name>Q5V020_HALMA</name>
<keyword evidence="2" id="KW-0812">Transmembrane</keyword>
<dbReference type="HOGENOM" id="CLU_1529186_0_0_2"/>
<proteinExistence type="predicted"/>
<evidence type="ECO:0000313" key="3">
    <source>
        <dbReference type="EMBL" id="AAV47133.1"/>
    </source>
</evidence>
<dbReference type="PATRIC" id="fig|272569.17.peg.2934"/>
<keyword evidence="4" id="KW-1185">Reference proteome</keyword>
<feature type="transmembrane region" description="Helical" evidence="2">
    <location>
        <begin position="146"/>
        <end position="171"/>
    </location>
</feature>
<organism evidence="3 4">
    <name type="scientific">Haloarcula marismortui (strain ATCC 43049 / DSM 3752 / JCM 8966 / VKM B-1809)</name>
    <name type="common">Halobacterium marismortui</name>
    <dbReference type="NCBI Taxonomy" id="272569"/>
    <lineage>
        <taxon>Archaea</taxon>
        <taxon>Methanobacteriati</taxon>
        <taxon>Methanobacteriota</taxon>
        <taxon>Stenosarchaea group</taxon>
        <taxon>Halobacteria</taxon>
        <taxon>Halobacteriales</taxon>
        <taxon>Haloarculaceae</taxon>
        <taxon>Haloarcula</taxon>
    </lineage>
</organism>
<dbReference type="EMBL" id="AY596297">
    <property type="protein sequence ID" value="AAV47133.1"/>
    <property type="molecule type" value="Genomic_DNA"/>
</dbReference>
<feature type="transmembrane region" description="Helical" evidence="2">
    <location>
        <begin position="120"/>
        <end position="139"/>
    </location>
</feature>
<feature type="transmembrane region" description="Helical" evidence="2">
    <location>
        <begin position="71"/>
        <end position="100"/>
    </location>
</feature>
<keyword evidence="2" id="KW-1133">Transmembrane helix</keyword>
<accession>Q5V020</accession>
<dbReference type="AlphaFoldDB" id="Q5V020"/>
<protein>
    <submittedName>
        <fullName evidence="3">Uncharacterized protein</fullName>
    </submittedName>
</protein>
<dbReference type="eggNOG" id="arCOG09090">
    <property type="taxonomic scope" value="Archaea"/>
</dbReference>
<dbReference type="Pfam" id="PF20587">
    <property type="entry name" value="DUF6789"/>
    <property type="match status" value="1"/>
</dbReference>
<dbReference type="EnsemblBacteria" id="AAV47133">
    <property type="protein sequence ID" value="AAV47133"/>
    <property type="gene ID" value="rrnAC2309"/>
</dbReference>
<evidence type="ECO:0000256" key="2">
    <source>
        <dbReference type="SAM" id="Phobius"/>
    </source>
</evidence>
<dbReference type="STRING" id="272569.rrnAC2309"/>
<evidence type="ECO:0000313" key="4">
    <source>
        <dbReference type="Proteomes" id="UP000001169"/>
    </source>
</evidence>
<dbReference type="PaxDb" id="272569-rrnAC2309"/>
<evidence type="ECO:0000256" key="1">
    <source>
        <dbReference type="SAM" id="MobiDB-lite"/>
    </source>
</evidence>
<dbReference type="InterPro" id="IPR046739">
    <property type="entry name" value="DUF6789"/>
</dbReference>
<gene>
    <name evidence="3" type="ordered locus">rrnAC2309</name>
</gene>
<feature type="region of interest" description="Disordered" evidence="1">
    <location>
        <begin position="1"/>
        <end position="21"/>
    </location>
</feature>
<feature type="transmembrane region" description="Helical" evidence="2">
    <location>
        <begin position="39"/>
        <end position="59"/>
    </location>
</feature>
<reference evidence="3 4" key="1">
    <citation type="journal article" date="2004" name="Genome Res.">
        <title>Genome sequence of Haloarcula marismortui: a halophilic archaeon from the Dead Sea.</title>
        <authorList>
            <person name="Baliga N.S."/>
            <person name="Bonneau R."/>
            <person name="Facciotti M.T."/>
            <person name="Pan M."/>
            <person name="Glusman G."/>
            <person name="Deutsch E.W."/>
            <person name="Shannon P."/>
            <person name="Chiu Y."/>
            <person name="Weng R.S."/>
            <person name="Gan R.R."/>
            <person name="Hung P."/>
            <person name="Date S.V."/>
            <person name="Marcotte E."/>
            <person name="Hood L."/>
            <person name="Ng W.V."/>
        </authorList>
    </citation>
    <scope>NUCLEOTIDE SEQUENCE [LARGE SCALE GENOMIC DNA]</scope>
    <source>
        <strain evidence="4">ATCC 43049 / DSM 3752 / JCM 8966 / VKM B-1809</strain>
    </source>
</reference>
<keyword evidence="2" id="KW-0472">Membrane</keyword>
<dbReference type="KEGG" id="hma:rrnAC2309"/>
<sequence>MLQHTMEDTSSGVEDPPVNDDGLTEAEEFDSLAGILADGVVGAAGGLVGTAMMTVVFLIAQSLGAFNLEDFAILTELVGLTGYVPEVLFGFFIFLGGGMFPWPLLFASLKAYLPGQSDPVSGVFFGAAMWTGFVLAFYTGQSGLMLVLYAVLTLVAHIVYGIGLGAVFNYFSTRPDSIV</sequence>